<dbReference type="SUPFAM" id="SSF101874">
    <property type="entry name" value="YceI-like"/>
    <property type="match status" value="1"/>
</dbReference>
<evidence type="ECO:0000313" key="4">
    <source>
        <dbReference type="Proteomes" id="UP001319200"/>
    </source>
</evidence>
<sequence>MADQTDHQVHLLRPQLPVWVFCERRGDKKNGGHHYGNAEAHYHPVIQKALKSRIYTHFTLLFTVHLQWAATWLRRFGYVKLKQFLFMKSFKKISFVYSIVIIAPLFSAYQGPAEPENEDRASVSFVYAAHTANEKYVIDTKESVVKWKCSMVFANKGGHNGYVSLSKGELLVKKSQLVGGAVEVDMNTIADERHGSDNNLINHLKDPDFFDVQKFPTSTFAITRVAPADGGNINVTGNLTIKGITREVTFPAKVEVNGRTVTANGKVSIDRTQWDVRYRSGKFFADLADEAISDNIEFDMKIVAKK</sequence>
<accession>A0AAP2DTD5</accession>
<evidence type="ECO:0000313" key="3">
    <source>
        <dbReference type="EMBL" id="MBT1700862.1"/>
    </source>
</evidence>
<proteinExistence type="predicted"/>
<comment type="caution">
    <text evidence="3">The sequence shown here is derived from an EMBL/GenBank/DDBJ whole genome shotgun (WGS) entry which is preliminary data.</text>
</comment>
<dbReference type="Proteomes" id="UP001319200">
    <property type="component" value="Unassembled WGS sequence"/>
</dbReference>
<dbReference type="Gene3D" id="2.40.128.110">
    <property type="entry name" value="Lipid/polyisoprenoid-binding, YceI-like"/>
    <property type="match status" value="1"/>
</dbReference>
<keyword evidence="4" id="KW-1185">Reference proteome</keyword>
<evidence type="ECO:0000259" key="2">
    <source>
        <dbReference type="SMART" id="SM00867"/>
    </source>
</evidence>
<evidence type="ECO:0000256" key="1">
    <source>
        <dbReference type="SAM" id="Phobius"/>
    </source>
</evidence>
<name>A0AAP2DTD5_9BACT</name>
<keyword evidence="1" id="KW-0812">Transmembrane</keyword>
<dbReference type="SMART" id="SM00867">
    <property type="entry name" value="YceI"/>
    <property type="match status" value="1"/>
</dbReference>
<dbReference type="PANTHER" id="PTHR34406">
    <property type="entry name" value="PROTEIN YCEI"/>
    <property type="match status" value="1"/>
</dbReference>
<dbReference type="InterPro" id="IPR036761">
    <property type="entry name" value="TTHA0802/YceI-like_sf"/>
</dbReference>
<feature type="domain" description="Lipid/polyisoprenoid-binding YceI-like" evidence="2">
    <location>
        <begin position="135"/>
        <end position="305"/>
    </location>
</feature>
<reference evidence="3 4" key="1">
    <citation type="submission" date="2021-05" db="EMBL/GenBank/DDBJ databases">
        <title>A Polyphasic approach of four new species of the genus Ohtaekwangia: Ohtaekwangia histidinii sp. nov., Ohtaekwangia cretensis sp. nov., Ohtaekwangia indiensis sp. nov., Ohtaekwangia reichenbachii sp. nov. from diverse environment.</title>
        <authorList>
            <person name="Octaviana S."/>
        </authorList>
    </citation>
    <scope>NUCLEOTIDE SEQUENCE [LARGE SCALE GENOMIC DNA]</scope>
    <source>
        <strain evidence="3 4">PWU4</strain>
    </source>
</reference>
<feature type="transmembrane region" description="Helical" evidence="1">
    <location>
        <begin position="54"/>
        <end position="73"/>
    </location>
</feature>
<organism evidence="3 4">
    <name type="scientific">Chryseosolibacter histidini</name>
    <dbReference type="NCBI Taxonomy" id="2782349"/>
    <lineage>
        <taxon>Bacteria</taxon>
        <taxon>Pseudomonadati</taxon>
        <taxon>Bacteroidota</taxon>
        <taxon>Cytophagia</taxon>
        <taxon>Cytophagales</taxon>
        <taxon>Chryseotaleaceae</taxon>
        <taxon>Chryseosolibacter</taxon>
    </lineage>
</organism>
<dbReference type="AlphaFoldDB" id="A0AAP2DTD5"/>
<dbReference type="RefSeq" id="WP_254169550.1">
    <property type="nucleotide sequence ID" value="NZ_JAHESF010000050.1"/>
</dbReference>
<dbReference type="EMBL" id="JAHESF010000050">
    <property type="protein sequence ID" value="MBT1700862.1"/>
    <property type="molecule type" value="Genomic_DNA"/>
</dbReference>
<dbReference type="Pfam" id="PF04264">
    <property type="entry name" value="YceI"/>
    <property type="match status" value="1"/>
</dbReference>
<keyword evidence="1" id="KW-1133">Transmembrane helix</keyword>
<dbReference type="PANTHER" id="PTHR34406:SF1">
    <property type="entry name" value="PROTEIN YCEI"/>
    <property type="match status" value="1"/>
</dbReference>
<dbReference type="InterPro" id="IPR007372">
    <property type="entry name" value="Lipid/polyisoprenoid-bd_YceI"/>
</dbReference>
<feature type="transmembrane region" description="Helical" evidence="1">
    <location>
        <begin position="94"/>
        <end position="112"/>
    </location>
</feature>
<gene>
    <name evidence="3" type="ORF">KK083_28480</name>
</gene>
<protein>
    <submittedName>
        <fullName evidence="3">YceI family protein</fullName>
    </submittedName>
</protein>
<keyword evidence="1" id="KW-0472">Membrane</keyword>